<dbReference type="NCBIfam" id="TIGR02937">
    <property type="entry name" value="sigma70-ECF"/>
    <property type="match status" value="1"/>
</dbReference>
<evidence type="ECO:0000259" key="6">
    <source>
        <dbReference type="Pfam" id="PF04542"/>
    </source>
</evidence>
<dbReference type="Pfam" id="PF04542">
    <property type="entry name" value="Sigma70_r2"/>
    <property type="match status" value="1"/>
</dbReference>
<feature type="domain" description="RNA polymerase sigma factor 70 region 4 type 2" evidence="7">
    <location>
        <begin position="131"/>
        <end position="181"/>
    </location>
</feature>
<dbReference type="InterPro" id="IPR007627">
    <property type="entry name" value="RNA_pol_sigma70_r2"/>
</dbReference>
<evidence type="ECO:0000256" key="5">
    <source>
        <dbReference type="ARBA" id="ARBA00023163"/>
    </source>
</evidence>
<dbReference type="CDD" id="cd06171">
    <property type="entry name" value="Sigma70_r4"/>
    <property type="match status" value="1"/>
</dbReference>
<sequence length="191" mass="21502">MSTPDVIPEEWDEALLRPRSLDDPGCFDDLFRRHAPPIHRYAARRLGSHLADDVVAATFHQALKHRHSYDPARGDTLSWLWTIATNLIRRHHRAEARLYRALARTGVDPVIESHADRVVDQVTAATVTPHLAKALAGLRKVDRDLLLLVAWGELTYQQVADVLDVPVGTVRSRLNRTRAKLRKALGEVSHG</sequence>
<protein>
    <submittedName>
        <fullName evidence="8">RNA polymerase sigma-70 factor (ECF subfamily)</fullName>
    </submittedName>
</protein>
<keyword evidence="3" id="KW-0731">Sigma factor</keyword>
<evidence type="ECO:0000313" key="8">
    <source>
        <dbReference type="EMBL" id="PRX44424.1"/>
    </source>
</evidence>
<organism evidence="8 9">
    <name type="scientific">Nonomuraea fuscirosea</name>
    <dbReference type="NCBI Taxonomy" id="1291556"/>
    <lineage>
        <taxon>Bacteria</taxon>
        <taxon>Bacillati</taxon>
        <taxon>Actinomycetota</taxon>
        <taxon>Actinomycetes</taxon>
        <taxon>Streptosporangiales</taxon>
        <taxon>Streptosporangiaceae</taxon>
        <taxon>Nonomuraea</taxon>
    </lineage>
</organism>
<keyword evidence="4" id="KW-0238">DNA-binding</keyword>
<dbReference type="PANTHER" id="PTHR43133">
    <property type="entry name" value="RNA POLYMERASE ECF-TYPE SIGMA FACTO"/>
    <property type="match status" value="1"/>
</dbReference>
<name>A0A2T0LMY8_9ACTN</name>
<evidence type="ECO:0000259" key="7">
    <source>
        <dbReference type="Pfam" id="PF08281"/>
    </source>
</evidence>
<comment type="similarity">
    <text evidence="1">Belongs to the sigma-70 factor family. ECF subfamily.</text>
</comment>
<keyword evidence="9" id="KW-1185">Reference proteome</keyword>
<evidence type="ECO:0000256" key="4">
    <source>
        <dbReference type="ARBA" id="ARBA00023125"/>
    </source>
</evidence>
<dbReference type="Proteomes" id="UP000238312">
    <property type="component" value="Unassembled WGS sequence"/>
</dbReference>
<dbReference type="InterPro" id="IPR014284">
    <property type="entry name" value="RNA_pol_sigma-70_dom"/>
</dbReference>
<proteinExistence type="inferred from homology"/>
<evidence type="ECO:0000256" key="3">
    <source>
        <dbReference type="ARBA" id="ARBA00023082"/>
    </source>
</evidence>
<dbReference type="PANTHER" id="PTHR43133:SF8">
    <property type="entry name" value="RNA POLYMERASE SIGMA FACTOR HI_1459-RELATED"/>
    <property type="match status" value="1"/>
</dbReference>
<dbReference type="GO" id="GO:0016987">
    <property type="term" value="F:sigma factor activity"/>
    <property type="evidence" value="ECO:0007669"/>
    <property type="project" value="UniProtKB-KW"/>
</dbReference>
<dbReference type="Gene3D" id="1.10.10.10">
    <property type="entry name" value="Winged helix-like DNA-binding domain superfamily/Winged helix DNA-binding domain"/>
    <property type="match status" value="1"/>
</dbReference>
<accession>A0A2T0LMY8</accession>
<dbReference type="Gene3D" id="1.10.1740.10">
    <property type="match status" value="1"/>
</dbReference>
<dbReference type="InterPro" id="IPR013325">
    <property type="entry name" value="RNA_pol_sigma_r2"/>
</dbReference>
<dbReference type="InterPro" id="IPR036388">
    <property type="entry name" value="WH-like_DNA-bd_sf"/>
</dbReference>
<keyword evidence="5" id="KW-0804">Transcription</keyword>
<dbReference type="InterPro" id="IPR013324">
    <property type="entry name" value="RNA_pol_sigma_r3/r4-like"/>
</dbReference>
<dbReference type="GO" id="GO:0003677">
    <property type="term" value="F:DNA binding"/>
    <property type="evidence" value="ECO:0007669"/>
    <property type="project" value="UniProtKB-KW"/>
</dbReference>
<dbReference type="SUPFAM" id="SSF88946">
    <property type="entry name" value="Sigma2 domain of RNA polymerase sigma factors"/>
    <property type="match status" value="1"/>
</dbReference>
<reference evidence="8 9" key="1">
    <citation type="submission" date="2018-03" db="EMBL/GenBank/DDBJ databases">
        <title>Genomic Encyclopedia of Type Strains, Phase III (KMG-III): the genomes of soil and plant-associated and newly described type strains.</title>
        <authorList>
            <person name="Whitman W."/>
        </authorList>
    </citation>
    <scope>NUCLEOTIDE SEQUENCE [LARGE SCALE GENOMIC DNA]</scope>
    <source>
        <strain evidence="8 9">CGMCC 4.7104</strain>
    </source>
</reference>
<evidence type="ECO:0000313" key="9">
    <source>
        <dbReference type="Proteomes" id="UP000238312"/>
    </source>
</evidence>
<dbReference type="GO" id="GO:0006352">
    <property type="term" value="P:DNA-templated transcription initiation"/>
    <property type="evidence" value="ECO:0007669"/>
    <property type="project" value="InterPro"/>
</dbReference>
<comment type="caution">
    <text evidence="8">The sequence shown here is derived from an EMBL/GenBank/DDBJ whole genome shotgun (WGS) entry which is preliminary data.</text>
</comment>
<dbReference type="AlphaFoldDB" id="A0A2T0LMY8"/>
<dbReference type="InterPro" id="IPR039425">
    <property type="entry name" value="RNA_pol_sigma-70-like"/>
</dbReference>
<dbReference type="SUPFAM" id="SSF88659">
    <property type="entry name" value="Sigma3 and sigma4 domains of RNA polymerase sigma factors"/>
    <property type="match status" value="1"/>
</dbReference>
<gene>
    <name evidence="8" type="ORF">B0I32_15111</name>
</gene>
<evidence type="ECO:0000256" key="2">
    <source>
        <dbReference type="ARBA" id="ARBA00023015"/>
    </source>
</evidence>
<dbReference type="InterPro" id="IPR013249">
    <property type="entry name" value="RNA_pol_sigma70_r4_t2"/>
</dbReference>
<feature type="domain" description="RNA polymerase sigma-70 region 2" evidence="6">
    <location>
        <begin position="30"/>
        <end position="97"/>
    </location>
</feature>
<evidence type="ECO:0000256" key="1">
    <source>
        <dbReference type="ARBA" id="ARBA00010641"/>
    </source>
</evidence>
<dbReference type="EMBL" id="PVNG01000051">
    <property type="protein sequence ID" value="PRX44424.1"/>
    <property type="molecule type" value="Genomic_DNA"/>
</dbReference>
<keyword evidence="2" id="KW-0805">Transcription regulation</keyword>
<dbReference type="Pfam" id="PF08281">
    <property type="entry name" value="Sigma70_r4_2"/>
    <property type="match status" value="1"/>
</dbReference>
<dbReference type="RefSeq" id="WP_181308890.1">
    <property type="nucleotide sequence ID" value="NZ_PVNG01000051.1"/>
</dbReference>